<reference evidence="2 3" key="1">
    <citation type="submission" date="2021-06" db="EMBL/GenBank/DDBJ databases">
        <authorList>
            <person name="Palmer J.M."/>
        </authorList>
    </citation>
    <scope>NUCLEOTIDE SEQUENCE [LARGE SCALE GENOMIC DNA]</scope>
    <source>
        <strain evidence="2 3">CL_MEX2019</strain>
        <tissue evidence="2">Muscle</tissue>
    </source>
</reference>
<gene>
    <name evidence="2" type="ORF">CHARACLAT_007375</name>
</gene>
<dbReference type="EMBL" id="JAHUTJ010024997">
    <property type="protein sequence ID" value="MED6273527.1"/>
    <property type="molecule type" value="Genomic_DNA"/>
</dbReference>
<accession>A0ABU7DEH1</accession>
<dbReference type="InterPro" id="IPR033228">
    <property type="entry name" value="SZT2"/>
</dbReference>
<organism evidence="2 3">
    <name type="scientific">Characodon lateralis</name>
    <dbReference type="NCBI Taxonomy" id="208331"/>
    <lineage>
        <taxon>Eukaryota</taxon>
        <taxon>Metazoa</taxon>
        <taxon>Chordata</taxon>
        <taxon>Craniata</taxon>
        <taxon>Vertebrata</taxon>
        <taxon>Euteleostomi</taxon>
        <taxon>Actinopterygii</taxon>
        <taxon>Neopterygii</taxon>
        <taxon>Teleostei</taxon>
        <taxon>Neoteleostei</taxon>
        <taxon>Acanthomorphata</taxon>
        <taxon>Ovalentaria</taxon>
        <taxon>Atherinomorphae</taxon>
        <taxon>Cyprinodontiformes</taxon>
        <taxon>Goodeidae</taxon>
        <taxon>Characodon</taxon>
    </lineage>
</organism>
<feature type="region of interest" description="Disordered" evidence="1">
    <location>
        <begin position="152"/>
        <end position="176"/>
    </location>
</feature>
<feature type="non-terminal residue" evidence="2">
    <location>
        <position position="1"/>
    </location>
</feature>
<sequence>DPNPFLSPSMEPDALLRSAVAPLPSKEQGRLGGSGRSLAPLHFPSELLPFDEALRDVCTIRPLTEGDVVVRHGNQLLDMKAAERREMEKQMKIENLFVTWQQRSAQSNMPISGTDLETLKQSSRLVHYCATPLLFDPGFRKQIQEEPTYQPIVKKRHCSSDSTASGRDRSCSTDSADMLPSRLKEEAWLLEISNNFLQQYVQYLQSMGFILVQVRPPSPARSIARARAAMLSSMSLEGRMSFSYVKQKSEDNPKVL</sequence>
<protein>
    <recommendedName>
        <fullName evidence="4">SZT2</fullName>
    </recommendedName>
</protein>
<dbReference type="PANTHER" id="PTHR14918:SF3">
    <property type="entry name" value="KICSTOR COMPLEX PROTEIN SZT2"/>
    <property type="match status" value="1"/>
</dbReference>
<dbReference type="PANTHER" id="PTHR14918">
    <property type="entry name" value="KICSTOR COMPLEX PROTEIN SZT2"/>
    <property type="match status" value="1"/>
</dbReference>
<evidence type="ECO:0008006" key="4">
    <source>
        <dbReference type="Google" id="ProtNLM"/>
    </source>
</evidence>
<evidence type="ECO:0000313" key="3">
    <source>
        <dbReference type="Proteomes" id="UP001352852"/>
    </source>
</evidence>
<evidence type="ECO:0000313" key="2">
    <source>
        <dbReference type="EMBL" id="MED6273527.1"/>
    </source>
</evidence>
<keyword evidence="3" id="KW-1185">Reference proteome</keyword>
<evidence type="ECO:0000256" key="1">
    <source>
        <dbReference type="SAM" id="MobiDB-lite"/>
    </source>
</evidence>
<name>A0ABU7DEH1_9TELE</name>
<proteinExistence type="predicted"/>
<dbReference type="Proteomes" id="UP001352852">
    <property type="component" value="Unassembled WGS sequence"/>
</dbReference>
<comment type="caution">
    <text evidence="2">The sequence shown here is derived from an EMBL/GenBank/DDBJ whole genome shotgun (WGS) entry which is preliminary data.</text>
</comment>